<dbReference type="Pfam" id="PF00561">
    <property type="entry name" value="Abhydrolase_1"/>
    <property type="match status" value="1"/>
</dbReference>
<evidence type="ECO:0000313" key="2">
    <source>
        <dbReference type="EMBL" id="QBE49737.1"/>
    </source>
</evidence>
<dbReference type="SUPFAM" id="SSF53474">
    <property type="entry name" value="alpha/beta-Hydrolases"/>
    <property type="match status" value="1"/>
</dbReference>
<proteinExistence type="predicted"/>
<accession>A0A4P6KGU8</accession>
<dbReference type="InterPro" id="IPR029058">
    <property type="entry name" value="AB_hydrolase_fold"/>
</dbReference>
<dbReference type="OrthoDB" id="9804723at2"/>
<dbReference type="RefSeq" id="WP_130110850.1">
    <property type="nucleotide sequence ID" value="NZ_CP035806.1"/>
</dbReference>
<dbReference type="InterPro" id="IPR000073">
    <property type="entry name" value="AB_hydrolase_1"/>
</dbReference>
<keyword evidence="2" id="KW-0378">Hydrolase</keyword>
<dbReference type="Gene3D" id="3.40.50.1820">
    <property type="entry name" value="alpha/beta hydrolase"/>
    <property type="match status" value="1"/>
</dbReference>
<dbReference type="PANTHER" id="PTHR43194">
    <property type="entry name" value="HYDROLASE ALPHA/BETA FOLD FAMILY"/>
    <property type="match status" value="1"/>
</dbReference>
<dbReference type="AlphaFoldDB" id="A0A4P6KGU8"/>
<dbReference type="InterPro" id="IPR050228">
    <property type="entry name" value="Carboxylesterase_BioH"/>
</dbReference>
<dbReference type="PANTHER" id="PTHR43194:SF2">
    <property type="entry name" value="PEROXISOMAL MEMBRANE PROTEIN LPX1"/>
    <property type="match status" value="1"/>
</dbReference>
<organism evidence="2 3">
    <name type="scientific">Leucobacter triazinivorans</name>
    <dbReference type="NCBI Taxonomy" id="1784719"/>
    <lineage>
        <taxon>Bacteria</taxon>
        <taxon>Bacillati</taxon>
        <taxon>Actinomycetota</taxon>
        <taxon>Actinomycetes</taxon>
        <taxon>Micrococcales</taxon>
        <taxon>Microbacteriaceae</taxon>
        <taxon>Leucobacter</taxon>
    </lineage>
</organism>
<feature type="domain" description="AB hydrolase-1" evidence="1">
    <location>
        <begin position="16"/>
        <end position="124"/>
    </location>
</feature>
<dbReference type="EMBL" id="CP035806">
    <property type="protein sequence ID" value="QBE49737.1"/>
    <property type="molecule type" value="Genomic_DNA"/>
</dbReference>
<dbReference type="KEGG" id="ltr:EVS81_13660"/>
<evidence type="ECO:0000313" key="3">
    <source>
        <dbReference type="Proteomes" id="UP000289260"/>
    </source>
</evidence>
<evidence type="ECO:0000259" key="1">
    <source>
        <dbReference type="Pfam" id="PF00561"/>
    </source>
</evidence>
<protein>
    <submittedName>
        <fullName evidence="2">Alpha/beta fold hydrolase</fullName>
    </submittedName>
</protein>
<keyword evidence="3" id="KW-1185">Reference proteome</keyword>
<name>A0A4P6KGU8_9MICO</name>
<dbReference type="Proteomes" id="UP000289260">
    <property type="component" value="Chromosome"/>
</dbReference>
<sequence length="239" mass="24261">MPLAIHHLPSPGSAHPPVVLLHGFASSAAEDYLATGWAESLAAAGRTVIAVDLPGHGGSPSVDADTRATTSAVVAAILEAISAAVPEGPFDVVGYSLGARLAWELPAASPRVRRVVLGGLSPFEPFATVDPAELDAVLLGAEPSTPLVGMMAGMISAPGRDTESLARLIPGLASEPFAPQTAAPQVPALLVAGSGDPMTRGIEELAEALRQGALTHVPGDHRGALDSIEFRTAAIQFLA</sequence>
<gene>
    <name evidence="2" type="ORF">EVS81_13660</name>
</gene>
<reference evidence="2 3" key="1">
    <citation type="submission" date="2019-02" db="EMBL/GenBank/DDBJ databases">
        <authorList>
            <person name="Sun L."/>
            <person name="Pan D."/>
            <person name="Wu X."/>
        </authorList>
    </citation>
    <scope>NUCLEOTIDE SEQUENCE [LARGE SCALE GENOMIC DNA]</scope>
    <source>
        <strain evidence="2 3">JW-1</strain>
    </source>
</reference>
<dbReference type="GO" id="GO:0016787">
    <property type="term" value="F:hydrolase activity"/>
    <property type="evidence" value="ECO:0007669"/>
    <property type="project" value="UniProtKB-KW"/>
</dbReference>